<dbReference type="Ensembl" id="ENSPKIT00000000495.1">
    <property type="protein sequence ID" value="ENSPKIP00000019893.1"/>
    <property type="gene ID" value="ENSPKIG00000004875.1"/>
</dbReference>
<dbReference type="Proteomes" id="UP000261540">
    <property type="component" value="Unplaced"/>
</dbReference>
<name>A0A3B3RNM7_9TELE</name>
<organism evidence="2 3">
    <name type="scientific">Paramormyrops kingsleyae</name>
    <dbReference type="NCBI Taxonomy" id="1676925"/>
    <lineage>
        <taxon>Eukaryota</taxon>
        <taxon>Metazoa</taxon>
        <taxon>Chordata</taxon>
        <taxon>Craniata</taxon>
        <taxon>Vertebrata</taxon>
        <taxon>Euteleostomi</taxon>
        <taxon>Actinopterygii</taxon>
        <taxon>Neopterygii</taxon>
        <taxon>Teleostei</taxon>
        <taxon>Osteoglossocephala</taxon>
        <taxon>Osteoglossomorpha</taxon>
        <taxon>Osteoglossiformes</taxon>
        <taxon>Mormyridae</taxon>
        <taxon>Paramormyrops</taxon>
    </lineage>
</organism>
<keyword evidence="3" id="KW-1185">Reference proteome</keyword>
<reference evidence="2" key="1">
    <citation type="submission" date="2025-08" db="UniProtKB">
        <authorList>
            <consortium name="Ensembl"/>
        </authorList>
    </citation>
    <scope>IDENTIFICATION</scope>
</reference>
<keyword evidence="1" id="KW-0812">Transmembrane</keyword>
<accession>A0A3B3RNM7</accession>
<reference evidence="2" key="2">
    <citation type="submission" date="2025-09" db="UniProtKB">
        <authorList>
            <consortium name="Ensembl"/>
        </authorList>
    </citation>
    <scope>IDENTIFICATION</scope>
</reference>
<feature type="transmembrane region" description="Helical" evidence="1">
    <location>
        <begin position="123"/>
        <end position="141"/>
    </location>
</feature>
<dbReference type="AlphaFoldDB" id="A0A3B3RNM7"/>
<proteinExistence type="predicted"/>
<evidence type="ECO:0000256" key="1">
    <source>
        <dbReference type="SAM" id="Phobius"/>
    </source>
</evidence>
<protein>
    <submittedName>
        <fullName evidence="2">Uncharacterized protein</fullName>
    </submittedName>
</protein>
<keyword evidence="1" id="KW-1133">Transmembrane helix</keyword>
<sequence length="146" mass="16509">MCADACRYDCWFRRDLVPQADTVLRGLDPDLSLHLQPASGCLQLVASYPLSGDEADPDMEVWATPSQPTDWPSQLADWPSQPTDWPSQLADWPLQSADWLRVSSSVHFDSIFRISASLPPPSFVLFCLTPFSLFRLIFFVVRHLGR</sequence>
<keyword evidence="1" id="KW-0472">Membrane</keyword>
<evidence type="ECO:0000313" key="2">
    <source>
        <dbReference type="Ensembl" id="ENSPKIP00000019893.1"/>
    </source>
</evidence>
<evidence type="ECO:0000313" key="3">
    <source>
        <dbReference type="Proteomes" id="UP000261540"/>
    </source>
</evidence>